<dbReference type="EMBL" id="GEDG01033594">
    <property type="protein sequence ID" value="JAP10180.1"/>
    <property type="molecule type" value="Transcribed_RNA"/>
</dbReference>
<organism evidence="1">
    <name type="scientific">Solanum chacoense</name>
    <name type="common">Chaco potato</name>
    <dbReference type="NCBI Taxonomy" id="4108"/>
    <lineage>
        <taxon>Eukaryota</taxon>
        <taxon>Viridiplantae</taxon>
        <taxon>Streptophyta</taxon>
        <taxon>Embryophyta</taxon>
        <taxon>Tracheophyta</taxon>
        <taxon>Spermatophyta</taxon>
        <taxon>Magnoliopsida</taxon>
        <taxon>eudicotyledons</taxon>
        <taxon>Gunneridae</taxon>
        <taxon>Pentapetalae</taxon>
        <taxon>asterids</taxon>
        <taxon>lamiids</taxon>
        <taxon>Solanales</taxon>
        <taxon>Solanaceae</taxon>
        <taxon>Solanoideae</taxon>
        <taxon>Solaneae</taxon>
        <taxon>Solanum</taxon>
    </lineage>
</organism>
<dbReference type="AlphaFoldDB" id="A0A0V0GPJ7"/>
<reference evidence="1" key="1">
    <citation type="submission" date="2015-12" db="EMBL/GenBank/DDBJ databases">
        <title>Gene expression during late stages of embryo sac development: a critical building block for successful pollen-pistil interactions.</title>
        <authorList>
            <person name="Liu Y."/>
            <person name="Joly V."/>
            <person name="Sabar M."/>
            <person name="Matton D.P."/>
        </authorList>
    </citation>
    <scope>NUCLEOTIDE SEQUENCE</scope>
</reference>
<evidence type="ECO:0000313" key="1">
    <source>
        <dbReference type="EMBL" id="JAP10180.1"/>
    </source>
</evidence>
<name>A0A0V0GPJ7_SOLCH</name>
<proteinExistence type="predicted"/>
<accession>A0A0V0GPJ7</accession>
<protein>
    <submittedName>
        <fullName evidence="1">Putative ovule protein</fullName>
    </submittedName>
</protein>
<sequence>MKRYPTPSHLISLLFSLLLNKRKQPYHSTLSNPSLFSSSNIGLPTMITCSLGLYGLPCLNASKFVSLDQSTKCTLSSF</sequence>